<proteinExistence type="predicted"/>
<protein>
    <recommendedName>
        <fullName evidence="3">Tryptophan-rich sensory protein</fullName>
    </recommendedName>
</protein>
<sequence length="270" mass="27838">MDRGAPATSDRIRQVVVAVLAIAQAVVTTVTGARIREQVDGGQRSPVEPAAWAFAIWGLIFALCIGYGVWQARPSAATASLLRRVGWPTAGAFLTIVGWSLAVPLGLFWLAQLVLLATWAFLAVAAFRLADEAVRRPLSAAEQWCVALPLAPFFGWVTAANGVSLHGQAIDLGVVGPEGLASRLLGATLLLAAGAVAAYIVVRTRVGPPLFCGIYSATIGWAIVGIVVAQWGVEPLIVAAAVVAAVPTMVAVVRVGSLPQPPPAQGTGAA</sequence>
<feature type="transmembrane region" description="Helical" evidence="1">
    <location>
        <begin position="81"/>
        <end position="101"/>
    </location>
</feature>
<keyword evidence="1" id="KW-1133">Transmembrane helix</keyword>
<feature type="transmembrane region" description="Helical" evidence="1">
    <location>
        <begin position="237"/>
        <end position="256"/>
    </location>
</feature>
<evidence type="ECO:0000256" key="1">
    <source>
        <dbReference type="SAM" id="Phobius"/>
    </source>
</evidence>
<feature type="transmembrane region" description="Helical" evidence="1">
    <location>
        <begin position="12"/>
        <end position="30"/>
    </location>
</feature>
<organism evidence="2">
    <name type="scientific">uncultured Thermomicrobiales bacterium</name>
    <dbReference type="NCBI Taxonomy" id="1645740"/>
    <lineage>
        <taxon>Bacteria</taxon>
        <taxon>Pseudomonadati</taxon>
        <taxon>Thermomicrobiota</taxon>
        <taxon>Thermomicrobia</taxon>
        <taxon>Thermomicrobiales</taxon>
        <taxon>environmental samples</taxon>
    </lineage>
</organism>
<accession>A0A6J4UUH1</accession>
<feature type="transmembrane region" description="Helical" evidence="1">
    <location>
        <begin position="209"/>
        <end position="231"/>
    </location>
</feature>
<feature type="transmembrane region" description="Helical" evidence="1">
    <location>
        <begin position="107"/>
        <end position="129"/>
    </location>
</feature>
<dbReference type="Gene3D" id="1.20.1260.100">
    <property type="entry name" value="TspO/MBR protein"/>
    <property type="match status" value="1"/>
</dbReference>
<feature type="transmembrane region" description="Helical" evidence="1">
    <location>
        <begin position="141"/>
        <end position="160"/>
    </location>
</feature>
<gene>
    <name evidence="2" type="ORF">AVDCRST_MAG59-2460</name>
</gene>
<keyword evidence="1" id="KW-0812">Transmembrane</keyword>
<name>A0A6J4UUH1_9BACT</name>
<keyword evidence="1" id="KW-0472">Membrane</keyword>
<dbReference type="EMBL" id="CADCWF010000148">
    <property type="protein sequence ID" value="CAA9558519.1"/>
    <property type="molecule type" value="Genomic_DNA"/>
</dbReference>
<dbReference type="AlphaFoldDB" id="A0A6J4UUH1"/>
<feature type="transmembrane region" description="Helical" evidence="1">
    <location>
        <begin position="50"/>
        <end position="69"/>
    </location>
</feature>
<evidence type="ECO:0000313" key="2">
    <source>
        <dbReference type="EMBL" id="CAA9558519.1"/>
    </source>
</evidence>
<feature type="transmembrane region" description="Helical" evidence="1">
    <location>
        <begin position="180"/>
        <end position="202"/>
    </location>
</feature>
<dbReference type="InterPro" id="IPR038330">
    <property type="entry name" value="TspO/MBR-related_sf"/>
</dbReference>
<reference evidence="2" key="1">
    <citation type="submission" date="2020-02" db="EMBL/GenBank/DDBJ databases">
        <authorList>
            <person name="Meier V. D."/>
        </authorList>
    </citation>
    <scope>NUCLEOTIDE SEQUENCE</scope>
    <source>
        <strain evidence="2">AVDCRST_MAG59</strain>
    </source>
</reference>
<evidence type="ECO:0008006" key="3">
    <source>
        <dbReference type="Google" id="ProtNLM"/>
    </source>
</evidence>